<keyword evidence="1" id="KW-0732">Signal</keyword>
<feature type="signal peptide" evidence="1">
    <location>
        <begin position="1"/>
        <end position="21"/>
    </location>
</feature>
<dbReference type="RefSeq" id="WP_091984478.1">
    <property type="nucleotide sequence ID" value="NZ_FOLO01000019.1"/>
</dbReference>
<proteinExistence type="predicted"/>
<reference evidence="2 3" key="1">
    <citation type="submission" date="2016-10" db="EMBL/GenBank/DDBJ databases">
        <authorList>
            <person name="de Groot N.N."/>
        </authorList>
    </citation>
    <scope>NUCLEOTIDE SEQUENCE [LARGE SCALE GENOMIC DNA]</scope>
    <source>
        <strain evidence="2 3">DSM 6059</strain>
    </source>
</reference>
<protein>
    <submittedName>
        <fullName evidence="2">Uncharacterized protein</fullName>
    </submittedName>
</protein>
<dbReference type="STRING" id="1123010.SAMN02745724_02604"/>
<keyword evidence="3" id="KW-1185">Reference proteome</keyword>
<name>A0A1I1MFU0_9GAMM</name>
<dbReference type="AlphaFoldDB" id="A0A1I1MFU0"/>
<evidence type="ECO:0000313" key="2">
    <source>
        <dbReference type="EMBL" id="SFC81513.1"/>
    </source>
</evidence>
<sequence>MKKVTATLILIFVFFSNFNVAAESLYDFDHKVYYDQIKLSDTKYQLEIRSDSYQHFTQQSVFLLRHSSLLCKGSTYTLKVLAGVQSFDAIPTVPRGYQPNLKVLLTCNSISD</sequence>
<accession>A0A1I1MFU0</accession>
<organism evidence="2 3">
    <name type="scientific">Pseudoalteromonas denitrificans DSM 6059</name>
    <dbReference type="NCBI Taxonomy" id="1123010"/>
    <lineage>
        <taxon>Bacteria</taxon>
        <taxon>Pseudomonadati</taxon>
        <taxon>Pseudomonadota</taxon>
        <taxon>Gammaproteobacteria</taxon>
        <taxon>Alteromonadales</taxon>
        <taxon>Pseudoalteromonadaceae</taxon>
        <taxon>Pseudoalteromonas</taxon>
    </lineage>
</organism>
<evidence type="ECO:0000256" key="1">
    <source>
        <dbReference type="SAM" id="SignalP"/>
    </source>
</evidence>
<dbReference type="Proteomes" id="UP000198862">
    <property type="component" value="Unassembled WGS sequence"/>
</dbReference>
<gene>
    <name evidence="2" type="ORF">SAMN02745724_02604</name>
</gene>
<dbReference type="OrthoDB" id="6227752at2"/>
<evidence type="ECO:0000313" key="3">
    <source>
        <dbReference type="Proteomes" id="UP000198862"/>
    </source>
</evidence>
<feature type="chain" id="PRO_5011663947" evidence="1">
    <location>
        <begin position="22"/>
        <end position="112"/>
    </location>
</feature>
<dbReference type="EMBL" id="FOLO01000019">
    <property type="protein sequence ID" value="SFC81513.1"/>
    <property type="molecule type" value="Genomic_DNA"/>
</dbReference>